<proteinExistence type="predicted"/>
<dbReference type="Proteomes" id="UP000240475">
    <property type="component" value="Chromosome"/>
</dbReference>
<dbReference type="EMBL" id="CP028490">
    <property type="protein sequence ID" value="AVX26807.1"/>
    <property type="molecule type" value="Genomic_DNA"/>
</dbReference>
<reference evidence="1 2" key="1">
    <citation type="submission" date="2018-04" db="EMBL/GenBank/DDBJ databases">
        <authorList>
            <person name="Cha J.-S."/>
        </authorList>
    </citation>
    <scope>NUCLEOTIDE SEQUENCE [LARGE SCALE GENOMIC DNA]</scope>
    <source>
        <strain evidence="1 2">LMG5095</strain>
    </source>
</reference>
<gene>
    <name evidence="1" type="ORF">DA456_00820</name>
</gene>
<sequence>MNARDFLGLSKKARHACACRVVFNSSGREA</sequence>
<protein>
    <submittedName>
        <fullName evidence="1">Uncharacterized protein</fullName>
    </submittedName>
</protein>
<name>A0AAD0IF18_PSESX</name>
<dbReference type="AlphaFoldDB" id="A0AAD0IF18"/>
<accession>A0AAD0IF18</accession>
<evidence type="ECO:0000313" key="2">
    <source>
        <dbReference type="Proteomes" id="UP000240475"/>
    </source>
</evidence>
<organism evidence="1 2">
    <name type="scientific">Pseudomonas syringae pv. atrofaciens</name>
    <dbReference type="NCBI Taxonomy" id="192087"/>
    <lineage>
        <taxon>Bacteria</taxon>
        <taxon>Pseudomonadati</taxon>
        <taxon>Pseudomonadota</taxon>
        <taxon>Gammaproteobacteria</taxon>
        <taxon>Pseudomonadales</taxon>
        <taxon>Pseudomonadaceae</taxon>
        <taxon>Pseudomonas</taxon>
        <taxon>Pseudomonas syringae</taxon>
    </lineage>
</organism>
<evidence type="ECO:0000313" key="1">
    <source>
        <dbReference type="EMBL" id="AVX26807.1"/>
    </source>
</evidence>